<evidence type="ECO:0000256" key="7">
    <source>
        <dbReference type="ARBA" id="ARBA00022691"/>
    </source>
</evidence>
<dbReference type="Gene3D" id="1.10.260.170">
    <property type="match status" value="1"/>
</dbReference>
<dbReference type="GO" id="GO:0000781">
    <property type="term" value="C:chromosome, telomeric region"/>
    <property type="evidence" value="ECO:0007669"/>
    <property type="project" value="GOC"/>
</dbReference>
<keyword evidence="8" id="KW-0677">Repeat</keyword>
<dbReference type="PROSITE" id="PS51569">
    <property type="entry name" value="DOT1"/>
    <property type="match status" value="1"/>
</dbReference>
<keyword evidence="10 15" id="KW-0805">Transcription regulation</keyword>
<dbReference type="GO" id="GO:0032259">
    <property type="term" value="P:methylation"/>
    <property type="evidence" value="ECO:0007669"/>
    <property type="project" value="UniProtKB-KW"/>
</dbReference>
<keyword evidence="11 15" id="KW-0804">Transcription</keyword>
<dbReference type="OrthoDB" id="443402at2759"/>
<reference evidence="19" key="1">
    <citation type="journal article" date="2020" name="Stud. Mycol.">
        <title>101 Dothideomycetes genomes: a test case for predicting lifestyles and emergence of pathogens.</title>
        <authorList>
            <person name="Haridas S."/>
            <person name="Albert R."/>
            <person name="Binder M."/>
            <person name="Bloem J."/>
            <person name="Labutti K."/>
            <person name="Salamov A."/>
            <person name="Andreopoulos B."/>
            <person name="Baker S."/>
            <person name="Barry K."/>
            <person name="Bills G."/>
            <person name="Bluhm B."/>
            <person name="Cannon C."/>
            <person name="Castanera R."/>
            <person name="Culley D."/>
            <person name="Daum C."/>
            <person name="Ezra D."/>
            <person name="Gonzalez J."/>
            <person name="Henrissat B."/>
            <person name="Kuo A."/>
            <person name="Liang C."/>
            <person name="Lipzen A."/>
            <person name="Lutzoni F."/>
            <person name="Magnuson J."/>
            <person name="Mondo S."/>
            <person name="Nolan M."/>
            <person name="Ohm R."/>
            <person name="Pangilinan J."/>
            <person name="Park H.-J."/>
            <person name="Ramirez L."/>
            <person name="Alfaro M."/>
            <person name="Sun H."/>
            <person name="Tritt A."/>
            <person name="Yoshinaga Y."/>
            <person name="Zwiers L.-H."/>
            <person name="Turgeon B."/>
            <person name="Goodwin S."/>
            <person name="Spatafora J."/>
            <person name="Crous P."/>
            <person name="Grigoriev I."/>
        </authorList>
    </citation>
    <scope>NUCLEOTIDE SEQUENCE</scope>
    <source>
        <strain evidence="19">CBS 115976</strain>
    </source>
</reference>
<dbReference type="Gene3D" id="3.40.50.150">
    <property type="entry name" value="Vaccinia Virus protein VP39"/>
    <property type="match status" value="1"/>
</dbReference>
<evidence type="ECO:0000256" key="15">
    <source>
        <dbReference type="PIRNR" id="PIRNR017570"/>
    </source>
</evidence>
<feature type="binding site" evidence="16">
    <location>
        <begin position="401"/>
        <end position="402"/>
    </location>
    <ligand>
        <name>S-adenosyl-L-methionine</name>
        <dbReference type="ChEBI" id="CHEBI:59789"/>
    </ligand>
</feature>
<feature type="compositionally biased region" description="Low complexity" evidence="17">
    <location>
        <begin position="50"/>
        <end position="65"/>
    </location>
</feature>
<evidence type="ECO:0000256" key="10">
    <source>
        <dbReference type="ARBA" id="ARBA00023015"/>
    </source>
</evidence>
<dbReference type="Proteomes" id="UP000799302">
    <property type="component" value="Unassembled WGS sequence"/>
</dbReference>
<dbReference type="PANTHER" id="PTHR21451">
    <property type="entry name" value="HISTONE H3 METHYLTRANSFERASE"/>
    <property type="match status" value="1"/>
</dbReference>
<organism evidence="19 20">
    <name type="scientific">Microthyrium microscopicum</name>
    <dbReference type="NCBI Taxonomy" id="703497"/>
    <lineage>
        <taxon>Eukaryota</taxon>
        <taxon>Fungi</taxon>
        <taxon>Dikarya</taxon>
        <taxon>Ascomycota</taxon>
        <taxon>Pezizomycotina</taxon>
        <taxon>Dothideomycetes</taxon>
        <taxon>Dothideomycetes incertae sedis</taxon>
        <taxon>Microthyriales</taxon>
        <taxon>Microthyriaceae</taxon>
        <taxon>Microthyrium</taxon>
    </lineage>
</organism>
<feature type="binding site" evidence="16">
    <location>
        <begin position="339"/>
        <end position="348"/>
    </location>
    <ligand>
        <name>S-adenosyl-L-methionine</name>
        <dbReference type="ChEBI" id="CHEBI:59789"/>
    </ligand>
</feature>
<gene>
    <name evidence="19" type="ORF">BT63DRAFT_87036</name>
</gene>
<dbReference type="GO" id="GO:0005634">
    <property type="term" value="C:nucleus"/>
    <property type="evidence" value="ECO:0007669"/>
    <property type="project" value="UniProtKB-SubCell"/>
</dbReference>
<keyword evidence="9 15" id="KW-0156">Chromatin regulator</keyword>
<dbReference type="EMBL" id="MU004241">
    <property type="protein sequence ID" value="KAF2665189.1"/>
    <property type="molecule type" value="Genomic_DNA"/>
</dbReference>
<dbReference type="FunFam" id="3.40.50.150:FF:000033">
    <property type="entry name" value="Histone-lysine N-methyltransferase, H3 lysine-79 specific"/>
    <property type="match status" value="1"/>
</dbReference>
<evidence type="ECO:0000313" key="19">
    <source>
        <dbReference type="EMBL" id="KAF2665189.1"/>
    </source>
</evidence>
<dbReference type="GO" id="GO:0042393">
    <property type="term" value="F:histone binding"/>
    <property type="evidence" value="ECO:0007669"/>
    <property type="project" value="InterPro"/>
</dbReference>
<evidence type="ECO:0000256" key="14">
    <source>
        <dbReference type="ARBA" id="ARBA00047770"/>
    </source>
</evidence>
<evidence type="ECO:0000256" key="1">
    <source>
        <dbReference type="ARBA" id="ARBA00003482"/>
    </source>
</evidence>
<keyword evidence="12 15" id="KW-0539">Nucleus</keyword>
<dbReference type="InterPro" id="IPR029063">
    <property type="entry name" value="SAM-dependent_MTases_sf"/>
</dbReference>
<evidence type="ECO:0000313" key="20">
    <source>
        <dbReference type="Proteomes" id="UP000799302"/>
    </source>
</evidence>
<dbReference type="GO" id="GO:0031509">
    <property type="term" value="P:subtelomeric heterochromatin formation"/>
    <property type="evidence" value="ECO:0007669"/>
    <property type="project" value="InterPro"/>
</dbReference>
<dbReference type="InterPro" id="IPR025789">
    <property type="entry name" value="DOT1_dom"/>
</dbReference>
<evidence type="ECO:0000259" key="18">
    <source>
        <dbReference type="PROSITE" id="PS51569"/>
    </source>
</evidence>
<evidence type="ECO:0000256" key="8">
    <source>
        <dbReference type="ARBA" id="ARBA00022737"/>
    </source>
</evidence>
<evidence type="ECO:0000256" key="11">
    <source>
        <dbReference type="ARBA" id="ARBA00023163"/>
    </source>
</evidence>
<evidence type="ECO:0000256" key="13">
    <source>
        <dbReference type="ARBA" id="ARBA00029821"/>
    </source>
</evidence>
<accession>A0A6A6TYM4</accession>
<feature type="domain" description="DOT1" evidence="18">
    <location>
        <begin position="183"/>
        <end position="510"/>
    </location>
</feature>
<evidence type="ECO:0000256" key="9">
    <source>
        <dbReference type="ARBA" id="ARBA00022853"/>
    </source>
</evidence>
<protein>
    <recommendedName>
        <fullName evidence="4 15">Histone-lysine N-methyltransferase, H3 lysine-79 specific</fullName>
        <ecNumber evidence="3 15">2.1.1.360</ecNumber>
    </recommendedName>
    <alternativeName>
        <fullName evidence="13 15">Histone H3-K79 methyltransferase</fullName>
    </alternativeName>
</protein>
<dbReference type="GO" id="GO:0006281">
    <property type="term" value="P:DNA repair"/>
    <property type="evidence" value="ECO:0007669"/>
    <property type="project" value="InterPro"/>
</dbReference>
<sequence length="514" mass="57662">MFLGAKKPPTKTVKVAVKKDQKNPQTDAKGLKNKSSQAPLRKTGSGQNLAVRRVASPASSVASASKSQQFNNLAPPQRNLKRKLGSPAFQQFSSDSDSNEEDAEVLSNKRPRSSSETAVDNTTDYKRQPFKVEAVEDIDDKNELILRCADVIDEYYKDYKSAFDDVTDTPMIKLQFPSNYRSERYKLLIPKESRKYEPISDVVATIDMICKHYLPEGYVTKQLEGLAPAGNTADLNFKLVSAARQRSAQKFTEAVELFNRILKGAMVDGVVASTITDQKSIDIKLVECILNQIYWRTVLPDQKLLAKYENGTSEIYGEILPIFGHEIFKLTGLRSDHVFIDLGSGVGNLALQAALEFGCESWGIEQMKNPASLARKQVKEFNARCKRWSIKPGKVTLLEGDFLASPEIDAAIPRADVIVINNKAFLPELNAAIALKLLDAPEGCRIVSLKSFAPDNWELKSFRLHDTRNVLRSVKKQYWSRCVSWSDEGGDYYIATKDTSQLRKFDEQENSKRR</sequence>
<dbReference type="AlphaFoldDB" id="A0A6A6TYM4"/>
<comment type="catalytic activity">
    <reaction evidence="14 15">
        <text>L-lysyl(79)-[histone H3] + 3 S-adenosyl-L-methionine = N(6),N(6),N(6)-trimethyl-L-lysyl(79)-[histone H3] + 3 S-adenosyl-L-homocysteine + 3 H(+)</text>
        <dbReference type="Rhea" id="RHEA:60328"/>
        <dbReference type="Rhea" id="RHEA-COMP:15549"/>
        <dbReference type="Rhea" id="RHEA-COMP:15552"/>
        <dbReference type="ChEBI" id="CHEBI:15378"/>
        <dbReference type="ChEBI" id="CHEBI:29969"/>
        <dbReference type="ChEBI" id="CHEBI:57856"/>
        <dbReference type="ChEBI" id="CHEBI:59789"/>
        <dbReference type="ChEBI" id="CHEBI:61961"/>
        <dbReference type="EC" id="2.1.1.360"/>
    </reaction>
</comment>
<evidence type="ECO:0000256" key="3">
    <source>
        <dbReference type="ARBA" id="ARBA00012190"/>
    </source>
</evidence>
<comment type="function">
    <text evidence="1 15">Histone methyltransferase that specifically trimethylates histone H3 to form H3K79me3. This methylation is required for telomere silencing and for the pachytene checkpoint during the meiotic cell cycle by allowing the recruitment of RAD9 to double strand breaks. Nucleosomes are preferred as substrate compared to free histone.</text>
</comment>
<dbReference type="CDD" id="cd02440">
    <property type="entry name" value="AdoMet_MTases"/>
    <property type="match status" value="1"/>
</dbReference>
<keyword evidence="5 15" id="KW-0489">Methyltransferase</keyword>
<evidence type="ECO:0000256" key="2">
    <source>
        <dbReference type="ARBA" id="ARBA00004123"/>
    </source>
</evidence>
<feature type="region of interest" description="Disordered" evidence="17">
    <location>
        <begin position="1"/>
        <end position="124"/>
    </location>
</feature>
<feature type="compositionally biased region" description="Polar residues" evidence="17">
    <location>
        <begin position="33"/>
        <end position="48"/>
    </location>
</feature>
<dbReference type="GO" id="GO:0000786">
    <property type="term" value="C:nucleosome"/>
    <property type="evidence" value="ECO:0007669"/>
    <property type="project" value="InterPro"/>
</dbReference>
<feature type="compositionally biased region" description="Low complexity" evidence="17">
    <location>
        <begin position="1"/>
        <end position="15"/>
    </location>
</feature>
<evidence type="ECO:0000256" key="5">
    <source>
        <dbReference type="ARBA" id="ARBA00022603"/>
    </source>
</evidence>
<evidence type="ECO:0000256" key="17">
    <source>
        <dbReference type="SAM" id="MobiDB-lite"/>
    </source>
</evidence>
<evidence type="ECO:0000256" key="12">
    <source>
        <dbReference type="ARBA" id="ARBA00023242"/>
    </source>
</evidence>
<dbReference type="InterPro" id="IPR021162">
    <property type="entry name" value="Dot1"/>
</dbReference>
<evidence type="ECO:0000256" key="6">
    <source>
        <dbReference type="ARBA" id="ARBA00022679"/>
    </source>
</evidence>
<dbReference type="PANTHER" id="PTHR21451:SF0">
    <property type="entry name" value="HISTONE-LYSINE N-METHYLTRANSFERASE, H3 LYSINE-79 SPECIFIC"/>
    <property type="match status" value="1"/>
</dbReference>
<dbReference type="Pfam" id="PF08123">
    <property type="entry name" value="DOT1"/>
    <property type="match status" value="1"/>
</dbReference>
<keyword evidence="20" id="KW-1185">Reference proteome</keyword>
<feature type="binding site" evidence="16">
    <location>
        <position position="365"/>
    </location>
    <ligand>
        <name>S-adenosyl-L-methionine</name>
        <dbReference type="ChEBI" id="CHEBI:59789"/>
    </ligand>
</feature>
<keyword evidence="7 15" id="KW-0949">S-adenosyl-L-methionine</keyword>
<dbReference type="GO" id="GO:0140956">
    <property type="term" value="F:histone H3K79 trimethyltransferase activity"/>
    <property type="evidence" value="ECO:0007669"/>
    <property type="project" value="UniProtKB-EC"/>
</dbReference>
<dbReference type="SUPFAM" id="SSF53335">
    <property type="entry name" value="S-adenosyl-L-methionine-dependent methyltransferases"/>
    <property type="match status" value="1"/>
</dbReference>
<dbReference type="GO" id="GO:0000077">
    <property type="term" value="P:DNA damage checkpoint signaling"/>
    <property type="evidence" value="ECO:0007669"/>
    <property type="project" value="InterPro"/>
</dbReference>
<keyword evidence="6 15" id="KW-0808">Transferase</keyword>
<comment type="similarity">
    <text evidence="15">Belongs to the class I-like SAM-binding methyltransferase superfamily. DOT1 family.</text>
</comment>
<dbReference type="PIRSF" id="PIRSF017570">
    <property type="entry name" value="Histone_H3-K79_MeTrfase"/>
    <property type="match status" value="1"/>
</dbReference>
<proteinExistence type="inferred from homology"/>
<dbReference type="InterPro" id="IPR030445">
    <property type="entry name" value="H3-K79_meTrfase"/>
</dbReference>
<dbReference type="EC" id="2.1.1.360" evidence="3 15"/>
<evidence type="ECO:0000256" key="4">
    <source>
        <dbReference type="ARBA" id="ARBA00020987"/>
    </source>
</evidence>
<name>A0A6A6TYM4_9PEZI</name>
<comment type="subcellular location">
    <subcellularLocation>
        <location evidence="2 15">Nucleus</location>
    </subcellularLocation>
</comment>
<evidence type="ECO:0000256" key="16">
    <source>
        <dbReference type="PIRSR" id="PIRSR017570-1"/>
    </source>
</evidence>